<feature type="compositionally biased region" description="Basic and acidic residues" evidence="1">
    <location>
        <begin position="11"/>
        <end position="26"/>
    </location>
</feature>
<dbReference type="Proteomes" id="UP000460435">
    <property type="component" value="Unassembled WGS sequence"/>
</dbReference>
<keyword evidence="3" id="KW-1185">Reference proteome</keyword>
<comment type="caution">
    <text evidence="2">The sequence shown here is derived from an EMBL/GenBank/DDBJ whole genome shotgun (WGS) entry which is preliminary data.</text>
</comment>
<name>A0A7K3MD41_9ACTN</name>
<evidence type="ECO:0008006" key="4">
    <source>
        <dbReference type="Google" id="ProtNLM"/>
    </source>
</evidence>
<protein>
    <recommendedName>
        <fullName evidence="4">ATP-binding protein</fullName>
    </recommendedName>
</protein>
<evidence type="ECO:0000256" key="1">
    <source>
        <dbReference type="SAM" id="MobiDB-lite"/>
    </source>
</evidence>
<reference evidence="2 3" key="1">
    <citation type="submission" date="2019-11" db="EMBL/GenBank/DDBJ databases">
        <authorList>
            <person name="Li X.-J."/>
            <person name="Feng X.-M."/>
        </authorList>
    </citation>
    <scope>NUCLEOTIDE SEQUENCE [LARGE SCALE GENOMIC DNA]</scope>
    <source>
        <strain evidence="2 3">XMNu-373</strain>
    </source>
</reference>
<dbReference type="Pfam" id="PF13589">
    <property type="entry name" value="HATPase_c_3"/>
    <property type="match status" value="1"/>
</dbReference>
<dbReference type="InterPro" id="IPR036890">
    <property type="entry name" value="HATPase_C_sf"/>
</dbReference>
<dbReference type="AlphaFoldDB" id="A0A7K3MD41"/>
<evidence type="ECO:0000313" key="2">
    <source>
        <dbReference type="EMBL" id="NDL60967.1"/>
    </source>
</evidence>
<proteinExistence type="predicted"/>
<accession>A0A7K3MD41</accession>
<organism evidence="2 3">
    <name type="scientific">Phytoactinopolyspora mesophila</name>
    <dbReference type="NCBI Taxonomy" id="2650750"/>
    <lineage>
        <taxon>Bacteria</taxon>
        <taxon>Bacillati</taxon>
        <taxon>Actinomycetota</taxon>
        <taxon>Actinomycetes</taxon>
        <taxon>Jiangellales</taxon>
        <taxon>Jiangellaceae</taxon>
        <taxon>Phytoactinopolyspora</taxon>
    </lineage>
</organism>
<evidence type="ECO:0000313" key="3">
    <source>
        <dbReference type="Proteomes" id="UP000460435"/>
    </source>
</evidence>
<sequence>MATARLGEVMSESKESPGSALERELLDDSGSSEELPVQISFEIIRLFSEGLYQSPHKAIEELVSNSYDAGARNVHVLIPRSGSDSPELQDSLWVIDDGTGMDASGFKQLWLVAESSKNDQPALSGRSPIGQFGIGKLAAYVLAWRLTHISKKDGRYYLATMDFRQVRGRRQNDPAAPPVTVPLQEVNEERAQSLLAEIENRDGAAWQLLFGDESSESWTAAALTDFKDLFSKFRPGVLSWVLRTGLPLVSDFTIFLDGAALESAKEEGNLLLALPVGGKEDEQAEKLEFTITETGVQIPGIEGEVQGTAKLYETPLSRGKSLQYGRSHGFFVRVRGRVINLEDELFGIEALNHAAWSRFVFEVNVDGLREFLLSSREGVRESEPIYLLKEYLRAKFNACRAYYEKQKRQELVGLDIKLLLQDASASVLAEPLIEAVRQSLTASKQPSHYITSPTDIPEHQRESWLTEFEKELAKGPFDELEFQNVGPYDRLAEYNAADRKLIVNEEHPFVAKVISHSKNMTPATLFATSEIITDALIREAGIDPIISLELFSLRDRALRQIAGDQGPDPATVLRHLSIADQDKDALERAVGEAFITLGFRYDRRGGNRGGPDGVLDARLGFGDRQVEDFRVVYDAKTTASSSISVGHLDFGALWDFKLSEDADHGFIIGKAFQGQDDPESAVNRRTSQGRGDRPMTVMTTAQLKRLVELHYQFGVTLIQIRKFFVEALTFAEVTEFLDSLEAELSTEQPPVPLRRLLHGLEREKDDPLSRPNIIAVRAQDQTLKAYEVERLAAALRAVQTIVGSRWIEVNEANNDVRMGHTADQILAELDRRSQKELGLTARTGEGP</sequence>
<feature type="region of interest" description="Disordered" evidence="1">
    <location>
        <begin position="1"/>
        <end position="29"/>
    </location>
</feature>
<dbReference type="EMBL" id="WLZY01000016">
    <property type="protein sequence ID" value="NDL60967.1"/>
    <property type="molecule type" value="Genomic_DNA"/>
</dbReference>
<dbReference type="SUPFAM" id="SSF55874">
    <property type="entry name" value="ATPase domain of HSP90 chaperone/DNA topoisomerase II/histidine kinase"/>
    <property type="match status" value="1"/>
</dbReference>
<gene>
    <name evidence="2" type="ORF">F7O44_28215</name>
</gene>
<dbReference type="Gene3D" id="3.30.565.10">
    <property type="entry name" value="Histidine kinase-like ATPase, C-terminal domain"/>
    <property type="match status" value="1"/>
</dbReference>